<feature type="domain" description="Malonyl-CoA:ACP transacylase (MAT)" evidence="5">
    <location>
        <begin position="7"/>
        <end position="342"/>
    </location>
</feature>
<evidence type="ECO:0000313" key="6">
    <source>
        <dbReference type="EMBL" id="KNY24965.1"/>
    </source>
</evidence>
<dbReference type="SUPFAM" id="SSF52151">
    <property type="entry name" value="FabD/lysophospholipase-like"/>
    <property type="match status" value="1"/>
</dbReference>
<gene>
    <name evidence="6" type="ORF">Bccel_0222</name>
</gene>
<keyword evidence="7" id="KW-1185">Reference proteome</keyword>
<dbReference type="eggNOG" id="COG0331">
    <property type="taxonomic scope" value="Bacteria"/>
</dbReference>
<dbReference type="InterPro" id="IPR016035">
    <property type="entry name" value="Acyl_Trfase/lysoPLipase"/>
</dbReference>
<dbReference type="NCBIfam" id="TIGR00128">
    <property type="entry name" value="fabD"/>
    <property type="match status" value="1"/>
</dbReference>
<dbReference type="Pfam" id="PF00698">
    <property type="entry name" value="Acyl_transf_1"/>
    <property type="match status" value="1"/>
</dbReference>
<protein>
    <recommendedName>
        <fullName evidence="1">[acyl-carrier-protein] S-malonyltransferase</fullName>
        <ecNumber evidence="1">2.3.1.39</ecNumber>
    </recommendedName>
</protein>
<evidence type="ECO:0000256" key="3">
    <source>
        <dbReference type="ARBA" id="ARBA00023315"/>
    </source>
</evidence>
<dbReference type="SMART" id="SM00827">
    <property type="entry name" value="PKS_AT"/>
    <property type="match status" value="1"/>
</dbReference>
<dbReference type="AlphaFoldDB" id="A0A0L6JGX9"/>
<dbReference type="EC" id="2.3.1.39" evidence="1"/>
<organism evidence="6 7">
    <name type="scientific">Pseudobacteroides cellulosolvens ATCC 35603 = DSM 2933</name>
    <dbReference type="NCBI Taxonomy" id="398512"/>
    <lineage>
        <taxon>Bacteria</taxon>
        <taxon>Bacillati</taxon>
        <taxon>Bacillota</taxon>
        <taxon>Clostridia</taxon>
        <taxon>Eubacteriales</taxon>
        <taxon>Oscillospiraceae</taxon>
        <taxon>Pseudobacteroides</taxon>
    </lineage>
</organism>
<evidence type="ECO:0000256" key="4">
    <source>
        <dbReference type="ARBA" id="ARBA00048462"/>
    </source>
</evidence>
<accession>A0A0L6JGX9</accession>
<dbReference type="SUPFAM" id="SSF55048">
    <property type="entry name" value="Probable ACP-binding domain of malonyl-CoA ACP transacylase"/>
    <property type="match status" value="1"/>
</dbReference>
<dbReference type="InterPro" id="IPR001227">
    <property type="entry name" value="Ac_transferase_dom_sf"/>
</dbReference>
<keyword evidence="3 6" id="KW-0012">Acyltransferase</keyword>
<sequence length="428" mass="48559">MKKIVWLFPGQGSQYVGMGKKLAEQFHAVREVFEEANDVMGFDLKRLCFEGSMDELTRTENTQPAILTVSVAACRVYMQEIGIEPYYCAGHSLGEISALTCAYAIEFHDALKIVRRRGELMKEAAAAGLGSMAAVSGIDKAELQKICDRYTFRENVAVISNYNSPDQTVISGHKAAIYEINEHLQGLGAKVVPLKVSAPFHSPLMQKAADKFEMELAGYKFGDLKYPVISNTNALPYEGKASIASLLKAQITRPVQWVESMEYLRQHEMEIAVELGPGTVLRNLMSKNTPGIKTFSFDKEDDTEELKKVLSENQISFENQIKRFEHTVVTKCIAVAVCTRNRNWNYDEYLRGVIEPYKKVQKRQEELEKEGIQPTLFDMQEALDMLSSVFVTKKVPVKECIERFNEVFHETGTRHLFPDFKMQYKDEL</sequence>
<evidence type="ECO:0000256" key="1">
    <source>
        <dbReference type="ARBA" id="ARBA00013258"/>
    </source>
</evidence>
<dbReference type="PANTHER" id="PTHR42681:SF1">
    <property type="entry name" value="MALONYL-COA-ACYL CARRIER PROTEIN TRANSACYLASE, MITOCHONDRIAL"/>
    <property type="match status" value="1"/>
</dbReference>
<evidence type="ECO:0000313" key="7">
    <source>
        <dbReference type="Proteomes" id="UP000036923"/>
    </source>
</evidence>
<dbReference type="InterPro" id="IPR050858">
    <property type="entry name" value="Mal-CoA-ACP_Trans/PKS_FabD"/>
</dbReference>
<dbReference type="PANTHER" id="PTHR42681">
    <property type="entry name" value="MALONYL-COA-ACYL CARRIER PROTEIN TRANSACYLASE, MITOCHONDRIAL"/>
    <property type="match status" value="1"/>
</dbReference>
<dbReference type="Gene3D" id="3.30.70.250">
    <property type="entry name" value="Malonyl-CoA ACP transacylase, ACP-binding"/>
    <property type="match status" value="1"/>
</dbReference>
<comment type="catalytic activity">
    <reaction evidence="4">
        <text>holo-[ACP] + malonyl-CoA = malonyl-[ACP] + CoA</text>
        <dbReference type="Rhea" id="RHEA:41792"/>
        <dbReference type="Rhea" id="RHEA-COMP:9623"/>
        <dbReference type="Rhea" id="RHEA-COMP:9685"/>
        <dbReference type="ChEBI" id="CHEBI:57287"/>
        <dbReference type="ChEBI" id="CHEBI:57384"/>
        <dbReference type="ChEBI" id="CHEBI:64479"/>
        <dbReference type="ChEBI" id="CHEBI:78449"/>
        <dbReference type="EC" id="2.3.1.39"/>
    </reaction>
</comment>
<dbReference type="GO" id="GO:0005829">
    <property type="term" value="C:cytosol"/>
    <property type="evidence" value="ECO:0007669"/>
    <property type="project" value="TreeGrafter"/>
</dbReference>
<reference evidence="7" key="1">
    <citation type="submission" date="2015-07" db="EMBL/GenBank/DDBJ databases">
        <title>Near-Complete Genome Sequence of the Cellulolytic Bacterium Bacteroides (Pseudobacteroides) cellulosolvens ATCC 35603.</title>
        <authorList>
            <person name="Dassa B."/>
            <person name="Utturkar S.M."/>
            <person name="Klingeman D.M."/>
            <person name="Hurt R.A."/>
            <person name="Keller M."/>
            <person name="Xu J."/>
            <person name="Reddy Y.H.K."/>
            <person name="Borovok I."/>
            <person name="Grinberg I.R."/>
            <person name="Lamed R."/>
            <person name="Zhivin O."/>
            <person name="Bayer E.A."/>
            <person name="Brown S.D."/>
        </authorList>
    </citation>
    <scope>NUCLEOTIDE SEQUENCE [LARGE SCALE GENOMIC DNA]</scope>
    <source>
        <strain evidence="7">DSM 2933</strain>
    </source>
</reference>
<dbReference type="Gene3D" id="3.40.366.10">
    <property type="entry name" value="Malonyl-Coenzyme A Acyl Carrier Protein, domain 2"/>
    <property type="match status" value="1"/>
</dbReference>
<proteinExistence type="predicted"/>
<dbReference type="PATRIC" id="fig|398512.5.peg.235"/>
<comment type="caution">
    <text evidence="6">The sequence shown here is derived from an EMBL/GenBank/DDBJ whole genome shotgun (WGS) entry which is preliminary data.</text>
</comment>
<evidence type="ECO:0000256" key="2">
    <source>
        <dbReference type="ARBA" id="ARBA00022679"/>
    </source>
</evidence>
<dbReference type="GO" id="GO:0004314">
    <property type="term" value="F:[acyl-carrier-protein] S-malonyltransferase activity"/>
    <property type="evidence" value="ECO:0007669"/>
    <property type="project" value="UniProtKB-EC"/>
</dbReference>
<dbReference type="Proteomes" id="UP000036923">
    <property type="component" value="Unassembled WGS sequence"/>
</dbReference>
<evidence type="ECO:0000259" key="5">
    <source>
        <dbReference type="SMART" id="SM00827"/>
    </source>
</evidence>
<keyword evidence="2 6" id="KW-0808">Transferase</keyword>
<dbReference type="OrthoDB" id="9805460at2"/>
<dbReference type="InterPro" id="IPR014043">
    <property type="entry name" value="Acyl_transferase_dom"/>
</dbReference>
<dbReference type="InterPro" id="IPR004410">
    <property type="entry name" value="Malonyl_CoA-ACP_transAc_FabD"/>
</dbReference>
<dbReference type="RefSeq" id="WP_036939679.1">
    <property type="nucleotide sequence ID" value="NZ_JQKC01000009.1"/>
</dbReference>
<dbReference type="InterPro" id="IPR016036">
    <property type="entry name" value="Malonyl_transacylase_ACP-bd"/>
</dbReference>
<dbReference type="STRING" id="398512.Bccel_0222"/>
<name>A0A0L6JGX9_9FIRM</name>
<dbReference type="GO" id="GO:0006633">
    <property type="term" value="P:fatty acid biosynthetic process"/>
    <property type="evidence" value="ECO:0007669"/>
    <property type="project" value="TreeGrafter"/>
</dbReference>
<dbReference type="EMBL" id="LGTC01000001">
    <property type="protein sequence ID" value="KNY24965.1"/>
    <property type="molecule type" value="Genomic_DNA"/>
</dbReference>